<dbReference type="Gene3D" id="1.10.40.30">
    <property type="entry name" value="Fumarase/aspartase (C-terminal domain)"/>
    <property type="match status" value="1"/>
</dbReference>
<evidence type="ECO:0000313" key="5">
    <source>
        <dbReference type="Proteomes" id="UP000186940"/>
    </source>
</evidence>
<keyword evidence="1" id="KW-0456">Lyase</keyword>
<comment type="caution">
    <text evidence="4">The sequence shown here is derived from an EMBL/GenBank/DDBJ whole genome shotgun (WGS) entry which is preliminary data.</text>
</comment>
<evidence type="ECO:0000259" key="2">
    <source>
        <dbReference type="Pfam" id="PF00206"/>
    </source>
</evidence>
<dbReference type="PROSITE" id="PS00163">
    <property type="entry name" value="FUMARATE_LYASES"/>
    <property type="match status" value="1"/>
</dbReference>
<dbReference type="InterPro" id="IPR022761">
    <property type="entry name" value="Fumarate_lyase_N"/>
</dbReference>
<sequence>MSVRIEKDSLGKREVPADAYYGIHTVRSLENFTFSERRFQPEFIVSLAIIKLAAARTNRKLGFLDPEKAEAIEKACLEIIEGDERFNDQFPLDVFQAGSGTSTNMNINEVIANRACEMLGRNRGMREVVHPNDDVNRGQSTNNVIPTAIRITALRLMDELTDSLRKLSRSFRQKSEEFEDVIKSGRTHLQDAVPITLGQEFHAYHTAIEKGIRRLEGATAGLHYLGIGGNAVGTGINTHPDFRAGVVSEISSITGIDFATPEDGIEITQFLTDIAEFSSAMKLVSLDINKIANDLRLLGSGPRTGLYEIVIPAVEPGSSIMPGKVNPSILEAVNMVSLTIQGNDLVVSNAVQAGQLELNTHMPIIAFCLIDSMKLLTRIGLIMATRCVDGITANRRRCRSYFEESLALATILNPYIGYDEAAEVAKKALAEGKTIREVVLELGIMNEDELESILNIEKLRSPAYKRKSVNVPKD</sequence>
<accession>A0A1F2P7T2</accession>
<feature type="domain" description="Fumarase C C-terminal" evidence="3">
    <location>
        <begin position="408"/>
        <end position="459"/>
    </location>
</feature>
<dbReference type="FunFam" id="1.10.40.30:FF:000002">
    <property type="entry name" value="Fumarate hydratase class II"/>
    <property type="match status" value="1"/>
</dbReference>
<protein>
    <submittedName>
        <fullName evidence="4">Fumarate hydratase</fullName>
    </submittedName>
</protein>
<dbReference type="Pfam" id="PF10415">
    <property type="entry name" value="FumaraseC_C"/>
    <property type="match status" value="1"/>
</dbReference>
<evidence type="ECO:0000256" key="1">
    <source>
        <dbReference type="ARBA" id="ARBA00023239"/>
    </source>
</evidence>
<dbReference type="PRINTS" id="PR00149">
    <property type="entry name" value="FUMRATELYASE"/>
</dbReference>
<dbReference type="PRINTS" id="PR00145">
    <property type="entry name" value="ARGSUCLYASE"/>
</dbReference>
<dbReference type="GO" id="GO:0005829">
    <property type="term" value="C:cytosol"/>
    <property type="evidence" value="ECO:0007669"/>
    <property type="project" value="TreeGrafter"/>
</dbReference>
<dbReference type="InterPro" id="IPR000362">
    <property type="entry name" value="Fumarate_lyase_fam"/>
</dbReference>
<gene>
    <name evidence="4" type="ORF">SCAL_001567</name>
</gene>
<organism evidence="4 5">
    <name type="scientific">Candidatus Syntropharchaeum caldarium</name>
    <dbReference type="NCBI Taxonomy" id="1838285"/>
    <lineage>
        <taxon>Archaea</taxon>
        <taxon>Methanobacteriati</taxon>
        <taxon>Methanobacteriota</taxon>
        <taxon>Stenosarchaea group</taxon>
        <taxon>Methanomicrobia</taxon>
        <taxon>Methanosarcinales</taxon>
        <taxon>ANME-2 cluster</taxon>
        <taxon>Candidatus Syntropharchaeum</taxon>
    </lineage>
</organism>
<dbReference type="CDD" id="cd01596">
    <property type="entry name" value="Aspartase_like"/>
    <property type="match status" value="1"/>
</dbReference>
<dbReference type="Gene3D" id="1.10.275.10">
    <property type="entry name" value="Fumarase/aspartase (N-terminal domain)"/>
    <property type="match status" value="1"/>
</dbReference>
<dbReference type="PATRIC" id="fig|1838285.3.peg.1590"/>
<dbReference type="InterPro" id="IPR008948">
    <property type="entry name" value="L-Aspartase-like"/>
</dbReference>
<dbReference type="GO" id="GO:0006531">
    <property type="term" value="P:aspartate metabolic process"/>
    <property type="evidence" value="ECO:0007669"/>
    <property type="project" value="TreeGrafter"/>
</dbReference>
<dbReference type="Gene3D" id="1.20.200.10">
    <property type="entry name" value="Fumarase/aspartase (Central domain)"/>
    <property type="match status" value="1"/>
</dbReference>
<proteinExistence type="predicted"/>
<dbReference type="NCBIfam" id="NF008909">
    <property type="entry name" value="PRK12273.1"/>
    <property type="match status" value="1"/>
</dbReference>
<dbReference type="InterPro" id="IPR018951">
    <property type="entry name" value="Fumarase_C_C"/>
</dbReference>
<dbReference type="STRING" id="1838285.SCAL_001567"/>
<dbReference type="GO" id="GO:0006099">
    <property type="term" value="P:tricarboxylic acid cycle"/>
    <property type="evidence" value="ECO:0007669"/>
    <property type="project" value="InterPro"/>
</dbReference>
<dbReference type="InterPro" id="IPR051546">
    <property type="entry name" value="Aspartate_Ammonia-Lyase"/>
</dbReference>
<name>A0A1F2P7T2_9EURY</name>
<keyword evidence="5" id="KW-1185">Reference proteome</keyword>
<dbReference type="EMBL" id="LYOS01000005">
    <property type="protein sequence ID" value="OFV67298.1"/>
    <property type="molecule type" value="Genomic_DNA"/>
</dbReference>
<dbReference type="GO" id="GO:0008797">
    <property type="term" value="F:aspartate ammonia-lyase activity"/>
    <property type="evidence" value="ECO:0007669"/>
    <property type="project" value="TreeGrafter"/>
</dbReference>
<evidence type="ECO:0000259" key="3">
    <source>
        <dbReference type="Pfam" id="PF10415"/>
    </source>
</evidence>
<evidence type="ECO:0000313" key="4">
    <source>
        <dbReference type="EMBL" id="OFV67298.1"/>
    </source>
</evidence>
<feature type="domain" description="Fumarate lyase N-terminal" evidence="2">
    <location>
        <begin position="11"/>
        <end position="342"/>
    </location>
</feature>
<dbReference type="InterPro" id="IPR020557">
    <property type="entry name" value="Fumarate_lyase_CS"/>
</dbReference>
<reference evidence="4" key="1">
    <citation type="submission" date="2016-05" db="EMBL/GenBank/DDBJ databases">
        <title>Microbial consortia oxidize butane by reversing methanogenesis.</title>
        <authorList>
            <person name="Laso-Perez R."/>
            <person name="Richter M."/>
            <person name="Wegener G."/>
            <person name="Musat F."/>
        </authorList>
    </citation>
    <scope>NUCLEOTIDE SEQUENCE [LARGE SCALE GENOMIC DNA]</scope>
    <source>
        <strain evidence="4">BOX2</strain>
    </source>
</reference>
<dbReference type="SUPFAM" id="SSF48557">
    <property type="entry name" value="L-aspartase-like"/>
    <property type="match status" value="1"/>
</dbReference>
<dbReference type="PANTHER" id="PTHR42696">
    <property type="entry name" value="ASPARTATE AMMONIA-LYASE"/>
    <property type="match status" value="1"/>
</dbReference>
<dbReference type="AlphaFoldDB" id="A0A1F2P7T2"/>
<dbReference type="Pfam" id="PF00206">
    <property type="entry name" value="Lyase_1"/>
    <property type="match status" value="1"/>
</dbReference>
<dbReference type="Proteomes" id="UP000186940">
    <property type="component" value="Unassembled WGS sequence"/>
</dbReference>
<dbReference type="PANTHER" id="PTHR42696:SF2">
    <property type="entry name" value="ASPARTATE AMMONIA-LYASE"/>
    <property type="match status" value="1"/>
</dbReference>
<dbReference type="FunFam" id="1.10.275.10:FF:000001">
    <property type="entry name" value="Fumarate hydratase, mitochondrial"/>
    <property type="match status" value="1"/>
</dbReference>
<dbReference type="FunFam" id="1.20.200.10:FF:000001">
    <property type="entry name" value="Fumarate hydratase, mitochondrial"/>
    <property type="match status" value="1"/>
</dbReference>
<dbReference type="InterPro" id="IPR024083">
    <property type="entry name" value="Fumarase/histidase_N"/>
</dbReference>